<keyword evidence="2" id="KW-1185">Reference proteome</keyword>
<reference evidence="1 2" key="1">
    <citation type="submission" date="2019-04" db="EMBL/GenBank/DDBJ databases">
        <title>Annotation for the trematode Fasciola gigantica.</title>
        <authorList>
            <person name="Choi Y.-J."/>
        </authorList>
    </citation>
    <scope>NUCLEOTIDE SEQUENCE [LARGE SCALE GENOMIC DNA]</scope>
    <source>
        <strain evidence="1">Uganda_cow_1</strain>
    </source>
</reference>
<accession>A0A504YDY6</accession>
<comment type="caution">
    <text evidence="1">The sequence shown here is derived from an EMBL/GenBank/DDBJ whole genome shotgun (WGS) entry which is preliminary data.</text>
</comment>
<protein>
    <submittedName>
        <fullName evidence="1">Uncharacterized protein</fullName>
    </submittedName>
</protein>
<evidence type="ECO:0000313" key="1">
    <source>
        <dbReference type="EMBL" id="TPP59323.1"/>
    </source>
</evidence>
<dbReference type="Proteomes" id="UP000316759">
    <property type="component" value="Unassembled WGS sequence"/>
</dbReference>
<name>A0A504YDY6_FASGI</name>
<evidence type="ECO:0000313" key="2">
    <source>
        <dbReference type="Proteomes" id="UP000316759"/>
    </source>
</evidence>
<gene>
    <name evidence="1" type="ORF">FGIG_06887</name>
</gene>
<dbReference type="AlphaFoldDB" id="A0A504YDY6"/>
<proteinExistence type="predicted"/>
<sequence>MPDQTPRHPARPRRTGVPRRRKIELFDAREIWLVFHICQTIQMMNKPGGMVTQQNNSEVTYSTTFRFDNHFVCRKTYTCTFFNCDEHVLLVSVFLFCFF</sequence>
<dbReference type="EMBL" id="SUNJ01010860">
    <property type="protein sequence ID" value="TPP59323.1"/>
    <property type="molecule type" value="Genomic_DNA"/>
</dbReference>
<organism evidence="1 2">
    <name type="scientific">Fasciola gigantica</name>
    <name type="common">Giant liver fluke</name>
    <dbReference type="NCBI Taxonomy" id="46835"/>
    <lineage>
        <taxon>Eukaryota</taxon>
        <taxon>Metazoa</taxon>
        <taxon>Spiralia</taxon>
        <taxon>Lophotrochozoa</taxon>
        <taxon>Platyhelminthes</taxon>
        <taxon>Trematoda</taxon>
        <taxon>Digenea</taxon>
        <taxon>Plagiorchiida</taxon>
        <taxon>Echinostomata</taxon>
        <taxon>Echinostomatoidea</taxon>
        <taxon>Fasciolidae</taxon>
        <taxon>Fasciola</taxon>
    </lineage>
</organism>